<proteinExistence type="predicted"/>
<dbReference type="AlphaFoldDB" id="A0A2M4C763"/>
<keyword evidence="1" id="KW-0732">Signal</keyword>
<reference evidence="2" key="1">
    <citation type="submission" date="2018-01" db="EMBL/GenBank/DDBJ databases">
        <title>An insight into the sialome of Amazonian anophelines.</title>
        <authorList>
            <person name="Ribeiro J.M."/>
            <person name="Scarpassa V."/>
            <person name="Calvo E."/>
        </authorList>
    </citation>
    <scope>NUCLEOTIDE SEQUENCE</scope>
    <source>
        <tissue evidence="2">Salivary glands</tissue>
    </source>
</reference>
<feature type="signal peptide" evidence="1">
    <location>
        <begin position="1"/>
        <end position="23"/>
    </location>
</feature>
<protein>
    <submittedName>
        <fullName evidence="2">Putative secreted protein</fullName>
    </submittedName>
</protein>
<accession>A0A2M4C763</accession>
<feature type="chain" id="PRO_5014947697" evidence="1">
    <location>
        <begin position="24"/>
        <end position="158"/>
    </location>
</feature>
<evidence type="ECO:0000313" key="2">
    <source>
        <dbReference type="EMBL" id="MBW60818.1"/>
    </source>
</evidence>
<dbReference type="EMBL" id="GGFJ01011677">
    <property type="protein sequence ID" value="MBW60818.1"/>
    <property type="molecule type" value="Transcribed_RNA"/>
</dbReference>
<organism evidence="2">
    <name type="scientific">Anopheles marajoara</name>
    <dbReference type="NCBI Taxonomy" id="58244"/>
    <lineage>
        <taxon>Eukaryota</taxon>
        <taxon>Metazoa</taxon>
        <taxon>Ecdysozoa</taxon>
        <taxon>Arthropoda</taxon>
        <taxon>Hexapoda</taxon>
        <taxon>Insecta</taxon>
        <taxon>Pterygota</taxon>
        <taxon>Neoptera</taxon>
        <taxon>Endopterygota</taxon>
        <taxon>Diptera</taxon>
        <taxon>Nematocera</taxon>
        <taxon>Culicoidea</taxon>
        <taxon>Culicidae</taxon>
        <taxon>Anophelinae</taxon>
        <taxon>Anopheles</taxon>
    </lineage>
</organism>
<evidence type="ECO:0000256" key="1">
    <source>
        <dbReference type="SAM" id="SignalP"/>
    </source>
</evidence>
<sequence length="158" mass="17577">MHGPLFHLIILVLFLARRRSVLASANGGVRFRPGLIVERRRLIRGHVLIFHLQVRDYELHVVVQVVGLATSVGRQIGVVAHGLQVPCHATAQVAPALLAGIDRFAHLLRNGLPCFVLHHRLLVLRAVAVEEAKMLLHLKHKVNIKLLIILGHFRGPHA</sequence>
<name>A0A2M4C763_9DIPT</name>